<evidence type="ECO:0000313" key="1">
    <source>
        <dbReference type="EMBL" id="NKM47188.1"/>
    </source>
</evidence>
<dbReference type="Proteomes" id="UP000662259">
    <property type="component" value="Unassembled WGS sequence"/>
</dbReference>
<dbReference type="AlphaFoldDB" id="A0A8I2KGD7"/>
<comment type="caution">
    <text evidence="1">The sequence shown here is derived from an EMBL/GenBank/DDBJ whole genome shotgun (WGS) entry which is preliminary data.</text>
</comment>
<accession>A0A8I2KGD7</accession>
<gene>
    <name evidence="1" type="ORF">GFL91_19850</name>
</gene>
<name>A0A8I2KGD7_RHILV</name>
<evidence type="ECO:0000313" key="2">
    <source>
        <dbReference type="Proteomes" id="UP000662259"/>
    </source>
</evidence>
<reference evidence="1" key="1">
    <citation type="submission" date="2019-10" db="EMBL/GenBank/DDBJ databases">
        <title>Rhizobium leguminosarum symbiovar viciae collection.</title>
        <authorList>
            <person name="Boivin S."/>
            <person name="Lepetit M."/>
        </authorList>
    </citation>
    <scope>NUCLEOTIDE SEQUENCE</scope>
    <source>
        <strain evidence="1">L143</strain>
    </source>
</reference>
<dbReference type="EMBL" id="WIEZ01000010">
    <property type="protein sequence ID" value="NKM47188.1"/>
    <property type="molecule type" value="Genomic_DNA"/>
</dbReference>
<protein>
    <submittedName>
        <fullName evidence="1">Uncharacterized protein</fullName>
    </submittedName>
</protein>
<sequence>MVCLEANRTAGPVYPFKRHVRLLGVTLSSLTTVGTGDAHRSRIFSASMSLTTWRLPSTRAPRQGEGLLLRSLALLRSFILKYENLGLPPGVEDVP</sequence>
<organism evidence="1 2">
    <name type="scientific">Rhizobium leguminosarum bv. viciae</name>
    <dbReference type="NCBI Taxonomy" id="387"/>
    <lineage>
        <taxon>Bacteria</taxon>
        <taxon>Pseudomonadati</taxon>
        <taxon>Pseudomonadota</taxon>
        <taxon>Alphaproteobacteria</taxon>
        <taxon>Hyphomicrobiales</taxon>
        <taxon>Rhizobiaceae</taxon>
        <taxon>Rhizobium/Agrobacterium group</taxon>
        <taxon>Rhizobium</taxon>
    </lineage>
</organism>
<proteinExistence type="predicted"/>